<feature type="transmembrane region" description="Helical" evidence="8">
    <location>
        <begin position="190"/>
        <end position="209"/>
    </location>
</feature>
<dbReference type="GO" id="GO:0005886">
    <property type="term" value="C:plasma membrane"/>
    <property type="evidence" value="ECO:0007669"/>
    <property type="project" value="UniProtKB-SubCell"/>
</dbReference>
<dbReference type="KEGG" id="lgo:JCM16774_1769"/>
<evidence type="ECO:0000256" key="3">
    <source>
        <dbReference type="ARBA" id="ARBA00022448"/>
    </source>
</evidence>
<evidence type="ECO:0000256" key="1">
    <source>
        <dbReference type="ARBA" id="ARBA00004651"/>
    </source>
</evidence>
<sequence>MNSNINMKKIYAGLVLFLFIFIFIALGAGDINIPLKDTVGSLFNKSYVDDSTKNIVLNIRLPRIIMSVLIGMLLASSGTVVQTVFRNPLADPYIIGISASATFGAIIAFILELPDIMYGISGFITSVIVILIIFRLSKRKNGTDITSLLIIGIAISSFLGAFTSFSMYLIGQDSFKIVAWMMGYIGTSSWTKVSILLIPLVISVTYFYLKRYELDLLLSGDEEAHSLGLDVGKLKKNMLIISALIVGFSVAFTGMIGFVGLIAPHTIRLLTKSSSNVKLIPLATLGGGLFLLICDTIGRTILYPVEIPIGVVTAFFGAPFFLYLAMRKGG</sequence>
<evidence type="ECO:0000256" key="5">
    <source>
        <dbReference type="ARBA" id="ARBA00022692"/>
    </source>
</evidence>
<dbReference type="PANTHER" id="PTHR30472">
    <property type="entry name" value="FERRIC ENTEROBACTIN TRANSPORT SYSTEM PERMEASE PROTEIN"/>
    <property type="match status" value="1"/>
</dbReference>
<proteinExistence type="inferred from homology"/>
<evidence type="ECO:0000313" key="9">
    <source>
        <dbReference type="EMBL" id="BBM36823.1"/>
    </source>
</evidence>
<dbReference type="STRING" id="714315.GCA_000516535_01777"/>
<dbReference type="FunFam" id="1.10.3470.10:FF:000001">
    <property type="entry name" value="Vitamin B12 ABC transporter permease BtuC"/>
    <property type="match status" value="1"/>
</dbReference>
<comment type="subcellular location">
    <subcellularLocation>
        <location evidence="1">Cell membrane</location>
        <topology evidence="1">Multi-pass membrane protein</topology>
    </subcellularLocation>
</comment>
<dbReference type="Gene3D" id="1.10.3470.10">
    <property type="entry name" value="ABC transporter involved in vitamin B12 uptake, BtuC"/>
    <property type="match status" value="1"/>
</dbReference>
<name>A0A510JFQ4_9FUSO</name>
<feature type="transmembrane region" description="Helical" evidence="8">
    <location>
        <begin position="116"/>
        <end position="136"/>
    </location>
</feature>
<dbReference type="RefSeq" id="WP_232049438.1">
    <property type="nucleotide sequence ID" value="NZ_AP019822.1"/>
</dbReference>
<keyword evidence="5 8" id="KW-0812">Transmembrane</keyword>
<dbReference type="Pfam" id="PF01032">
    <property type="entry name" value="FecCD"/>
    <property type="match status" value="1"/>
</dbReference>
<dbReference type="CDD" id="cd06550">
    <property type="entry name" value="TM_ABC_iron-siderophores_like"/>
    <property type="match status" value="1"/>
</dbReference>
<keyword evidence="4" id="KW-1003">Cell membrane</keyword>
<dbReference type="PANTHER" id="PTHR30472:SF25">
    <property type="entry name" value="ABC TRANSPORTER PERMEASE PROTEIN MJ0876-RELATED"/>
    <property type="match status" value="1"/>
</dbReference>
<feature type="transmembrane region" description="Helical" evidence="8">
    <location>
        <begin position="148"/>
        <end position="170"/>
    </location>
</feature>
<evidence type="ECO:0000313" key="10">
    <source>
        <dbReference type="Proteomes" id="UP000321606"/>
    </source>
</evidence>
<reference evidence="9 10" key="1">
    <citation type="submission" date="2019-07" db="EMBL/GenBank/DDBJ databases">
        <title>Complete Genome Sequence of Leptotrichia goodfellowii Strain JCM 16774.</title>
        <authorList>
            <person name="Watanabe S."/>
            <person name="Cui L."/>
        </authorList>
    </citation>
    <scope>NUCLEOTIDE SEQUENCE [LARGE SCALE GENOMIC DNA]</scope>
    <source>
        <strain evidence="9 10">JCM16774</strain>
    </source>
</reference>
<evidence type="ECO:0000256" key="8">
    <source>
        <dbReference type="SAM" id="Phobius"/>
    </source>
</evidence>
<feature type="transmembrane region" description="Helical" evidence="8">
    <location>
        <begin position="92"/>
        <end position="110"/>
    </location>
</feature>
<comment type="similarity">
    <text evidence="2">Belongs to the binding-protein-dependent transport system permease family. FecCD subfamily.</text>
</comment>
<evidence type="ECO:0000256" key="7">
    <source>
        <dbReference type="ARBA" id="ARBA00023136"/>
    </source>
</evidence>
<dbReference type="EMBL" id="AP019822">
    <property type="protein sequence ID" value="BBM36823.1"/>
    <property type="molecule type" value="Genomic_DNA"/>
</dbReference>
<evidence type="ECO:0000256" key="4">
    <source>
        <dbReference type="ARBA" id="ARBA00022475"/>
    </source>
</evidence>
<keyword evidence="3" id="KW-0813">Transport</keyword>
<dbReference type="Proteomes" id="UP000321606">
    <property type="component" value="Chromosome"/>
</dbReference>
<keyword evidence="7 8" id="KW-0472">Membrane</keyword>
<feature type="transmembrane region" description="Helical" evidence="8">
    <location>
        <begin position="64"/>
        <end position="85"/>
    </location>
</feature>
<gene>
    <name evidence="9" type="ORF">JCM16774_1769</name>
</gene>
<dbReference type="InterPro" id="IPR000522">
    <property type="entry name" value="ABC_transptr_permease_BtuC"/>
</dbReference>
<evidence type="ECO:0000256" key="6">
    <source>
        <dbReference type="ARBA" id="ARBA00022989"/>
    </source>
</evidence>
<dbReference type="AlphaFoldDB" id="A0A510JFQ4"/>
<dbReference type="InterPro" id="IPR037294">
    <property type="entry name" value="ABC_BtuC-like"/>
</dbReference>
<evidence type="ECO:0000256" key="2">
    <source>
        <dbReference type="ARBA" id="ARBA00007935"/>
    </source>
</evidence>
<keyword evidence="6 8" id="KW-1133">Transmembrane helix</keyword>
<protein>
    <submittedName>
        <fullName evidence="9">ABC-type cobalamin/Fe3+-siderophores transportsystems, permease component</fullName>
    </submittedName>
</protein>
<dbReference type="GO" id="GO:0033214">
    <property type="term" value="P:siderophore-iron import into cell"/>
    <property type="evidence" value="ECO:0007669"/>
    <property type="project" value="TreeGrafter"/>
</dbReference>
<accession>A0A510JFQ4</accession>
<feature type="transmembrane region" description="Helical" evidence="8">
    <location>
        <begin position="301"/>
        <end position="326"/>
    </location>
</feature>
<dbReference type="GO" id="GO:0022857">
    <property type="term" value="F:transmembrane transporter activity"/>
    <property type="evidence" value="ECO:0007669"/>
    <property type="project" value="InterPro"/>
</dbReference>
<feature type="transmembrane region" description="Helical" evidence="8">
    <location>
        <begin position="239"/>
        <end position="263"/>
    </location>
</feature>
<feature type="transmembrane region" description="Helical" evidence="8">
    <location>
        <begin position="275"/>
        <end position="294"/>
    </location>
</feature>
<dbReference type="SUPFAM" id="SSF81345">
    <property type="entry name" value="ABC transporter involved in vitamin B12 uptake, BtuC"/>
    <property type="match status" value="1"/>
</dbReference>
<organism evidence="9 10">
    <name type="scientific">Pseudoleptotrichia goodfellowii</name>
    <dbReference type="NCBI Taxonomy" id="157692"/>
    <lineage>
        <taxon>Bacteria</taxon>
        <taxon>Fusobacteriati</taxon>
        <taxon>Fusobacteriota</taxon>
        <taxon>Fusobacteriia</taxon>
        <taxon>Fusobacteriales</taxon>
        <taxon>Leptotrichiaceae</taxon>
        <taxon>Pseudoleptotrichia</taxon>
    </lineage>
</organism>